<dbReference type="PROSITE" id="PS51257">
    <property type="entry name" value="PROKAR_LIPOPROTEIN"/>
    <property type="match status" value="1"/>
</dbReference>
<dbReference type="KEGG" id="pcat:Pcatena_15610"/>
<evidence type="ECO:0000313" key="1">
    <source>
        <dbReference type="EMBL" id="BBH50974.1"/>
    </source>
</evidence>
<organism evidence="1 2">
    <name type="scientific">Parolsenella catena</name>
    <dbReference type="NCBI Taxonomy" id="2003188"/>
    <lineage>
        <taxon>Bacteria</taxon>
        <taxon>Bacillati</taxon>
        <taxon>Actinomycetota</taxon>
        <taxon>Coriobacteriia</taxon>
        <taxon>Coriobacteriales</taxon>
        <taxon>Atopobiaceae</taxon>
        <taxon>Parolsenella</taxon>
    </lineage>
</organism>
<reference evidence="2" key="1">
    <citation type="submission" date="2018-11" db="EMBL/GenBank/DDBJ databases">
        <title>Comparative genomics of Parolsenella catena and Libanicoccus massiliensis: Reclassification of Libanicoccus massiliensis as Parolsenella massiliensis comb. nov.</title>
        <authorList>
            <person name="Sakamoto M."/>
            <person name="Ikeyama N."/>
            <person name="Murakami T."/>
            <person name="Mori H."/>
            <person name="Yuki M."/>
            <person name="Ohkuma M."/>
        </authorList>
    </citation>
    <scope>NUCLEOTIDE SEQUENCE [LARGE SCALE GENOMIC DNA]</scope>
    <source>
        <strain evidence="2">JCM 31932</strain>
    </source>
</reference>
<accession>A0A3G9K8D2</accession>
<keyword evidence="2" id="KW-1185">Reference proteome</keyword>
<name>A0A3G9K8D2_9ACTN</name>
<gene>
    <name evidence="1" type="ORF">Pcatena_15610</name>
</gene>
<proteinExistence type="predicted"/>
<dbReference type="EMBL" id="AP019367">
    <property type="protein sequence ID" value="BBH50974.1"/>
    <property type="molecule type" value="Genomic_DNA"/>
</dbReference>
<evidence type="ECO:0000313" key="2">
    <source>
        <dbReference type="Proteomes" id="UP000273154"/>
    </source>
</evidence>
<dbReference type="AlphaFoldDB" id="A0A3G9K8D2"/>
<sequence length="397" mass="41194">MRGTAATAAGAAAISVLSSCGKPAETTADPVVVDSGTATYVVGSGDIQGSYEQAADGRGTATLAEAGSWSLPLGCVLRPSEGAWKPYVVPSETPSAMTSAGAFSVSSGTNALLVDVPRTGGNFVIYDAQCSDSVFAWTELDIVSHEWRLFAAPFSDGALGTVTTLWKGDADYDPPLTCCTATNVIWLVMPSTSGSKSTESSSCYLWKAGADSADEVVRSQGRFACAPTVSDGNVTLAPRVRVSEGRYFGITAYSLDSDLSTQVDQLVLPASVAPMYATYMNGKFVFSIEANYGTGGLLGNMGTYIGSGDGSFIVLPREPAAVVAGKGGVYLVKTRASHVIVDTNAQTYATLSAPNRTLDFGDYPASVGTTSTFVTFATVKDEQSGYPSSVQVRAWSL</sequence>
<dbReference type="Proteomes" id="UP000273154">
    <property type="component" value="Chromosome"/>
</dbReference>
<protein>
    <submittedName>
        <fullName evidence="1">Uncharacterized protein</fullName>
    </submittedName>
</protein>